<sequence length="164" mass="18177">MKNKSITKRNVGTVFVITVVYAITLSLGAKVIFANVGGISKTNLGEKKTLESLIQETNGKEIESLASTENIYDTNENGLTYGSDEYGLQRDLEPDLIQAYGTDGTLGYVYASDLDYHPSSPQQAVEYQMNKSSDTTIPLYDKSGEKIIGEFVLKNREPRKQRSH</sequence>
<evidence type="ECO:0000256" key="1">
    <source>
        <dbReference type="SAM" id="Phobius"/>
    </source>
</evidence>
<organism evidence="2 3">
    <name type="scientific">Tissierella pigra</name>
    <dbReference type="NCBI Taxonomy" id="2607614"/>
    <lineage>
        <taxon>Bacteria</taxon>
        <taxon>Bacillati</taxon>
        <taxon>Bacillota</taxon>
        <taxon>Tissierellia</taxon>
        <taxon>Tissierellales</taxon>
        <taxon>Tissierellaceae</taxon>
        <taxon>Tissierella</taxon>
    </lineage>
</organism>
<gene>
    <name evidence="2" type="ORF">FYJ83_18065</name>
</gene>
<dbReference type="RefSeq" id="WP_154442926.1">
    <property type="nucleotide sequence ID" value="NZ_VUNQ01000068.1"/>
</dbReference>
<dbReference type="Proteomes" id="UP000469523">
    <property type="component" value="Unassembled WGS sequence"/>
</dbReference>
<protein>
    <submittedName>
        <fullName evidence="2">Uncharacterized protein</fullName>
    </submittedName>
</protein>
<reference evidence="2 3" key="1">
    <citation type="submission" date="2019-09" db="EMBL/GenBank/DDBJ databases">
        <title>In-depth cultivation of the pig gut microbiome towards novel bacterial diversity and tailored functional studies.</title>
        <authorList>
            <person name="Wylensek D."/>
            <person name="Hitch T.C.A."/>
            <person name="Clavel T."/>
        </authorList>
    </citation>
    <scope>NUCLEOTIDE SEQUENCE [LARGE SCALE GENOMIC DNA]</scope>
    <source>
        <strain evidence="2 3">WCA3-693-APC-4?</strain>
    </source>
</reference>
<proteinExistence type="predicted"/>
<keyword evidence="1" id="KW-0472">Membrane</keyword>
<evidence type="ECO:0000313" key="3">
    <source>
        <dbReference type="Proteomes" id="UP000469523"/>
    </source>
</evidence>
<keyword evidence="3" id="KW-1185">Reference proteome</keyword>
<dbReference type="AlphaFoldDB" id="A0A6N7Y3J3"/>
<feature type="transmembrane region" description="Helical" evidence="1">
    <location>
        <begin position="12"/>
        <end position="33"/>
    </location>
</feature>
<dbReference type="EMBL" id="VUNQ01000068">
    <property type="protein sequence ID" value="MSU03365.1"/>
    <property type="molecule type" value="Genomic_DNA"/>
</dbReference>
<name>A0A6N7Y3J3_9FIRM</name>
<accession>A0A6N7Y3J3</accession>
<evidence type="ECO:0000313" key="2">
    <source>
        <dbReference type="EMBL" id="MSU03365.1"/>
    </source>
</evidence>
<keyword evidence="1" id="KW-0812">Transmembrane</keyword>
<comment type="caution">
    <text evidence="2">The sequence shown here is derived from an EMBL/GenBank/DDBJ whole genome shotgun (WGS) entry which is preliminary data.</text>
</comment>
<keyword evidence="1" id="KW-1133">Transmembrane helix</keyword>